<name>A0ABP0X6Y4_9BRYO</name>
<evidence type="ECO:0000256" key="3">
    <source>
        <dbReference type="ARBA" id="ARBA00022692"/>
    </source>
</evidence>
<organism evidence="9 10">
    <name type="scientific">Sphagnum jensenii</name>
    <dbReference type="NCBI Taxonomy" id="128206"/>
    <lineage>
        <taxon>Eukaryota</taxon>
        <taxon>Viridiplantae</taxon>
        <taxon>Streptophyta</taxon>
        <taxon>Embryophyta</taxon>
        <taxon>Bryophyta</taxon>
        <taxon>Sphagnophytina</taxon>
        <taxon>Sphagnopsida</taxon>
        <taxon>Sphagnales</taxon>
        <taxon>Sphagnaceae</taxon>
        <taxon>Sphagnum</taxon>
    </lineage>
</organism>
<evidence type="ECO:0000256" key="4">
    <source>
        <dbReference type="ARBA" id="ARBA00022989"/>
    </source>
</evidence>
<gene>
    <name evidence="9" type="ORF">CSSPJE1EN1_LOCUS19076</name>
</gene>
<evidence type="ECO:0000313" key="10">
    <source>
        <dbReference type="Proteomes" id="UP001497444"/>
    </source>
</evidence>
<keyword evidence="5 6" id="KW-0472">Membrane</keyword>
<feature type="transmembrane region" description="Helical" evidence="6">
    <location>
        <begin position="218"/>
        <end position="241"/>
    </location>
</feature>
<evidence type="ECO:0000259" key="8">
    <source>
        <dbReference type="Pfam" id="PF04893"/>
    </source>
</evidence>
<feature type="transmembrane region" description="Helical" evidence="6">
    <location>
        <begin position="166"/>
        <end position="184"/>
    </location>
</feature>
<keyword evidence="4 6" id="KW-1133">Transmembrane helix</keyword>
<dbReference type="Pfam" id="PF04893">
    <property type="entry name" value="Yip1"/>
    <property type="match status" value="1"/>
</dbReference>
<comment type="subcellular location">
    <subcellularLocation>
        <location evidence="6">Golgi apparatus membrane</location>
        <topology evidence="6">Multi-pass membrane protein</topology>
    </subcellularLocation>
    <subcellularLocation>
        <location evidence="1">Membrane</location>
        <topology evidence="1">Multi-pass membrane protein</topology>
    </subcellularLocation>
</comment>
<feature type="transmembrane region" description="Helical" evidence="6">
    <location>
        <begin position="191"/>
        <end position="212"/>
    </location>
</feature>
<keyword evidence="10" id="KW-1185">Reference proteome</keyword>
<evidence type="ECO:0000256" key="7">
    <source>
        <dbReference type="SAM" id="MobiDB-lite"/>
    </source>
</evidence>
<evidence type="ECO:0000313" key="9">
    <source>
        <dbReference type="EMBL" id="CAK9273598.1"/>
    </source>
</evidence>
<keyword evidence="3 6" id="KW-0812">Transmembrane</keyword>
<feature type="transmembrane region" description="Helical" evidence="6">
    <location>
        <begin position="248"/>
        <end position="268"/>
    </location>
</feature>
<dbReference type="PANTHER" id="PTHR21236:SF1">
    <property type="entry name" value="PROTEIN YIPF6"/>
    <property type="match status" value="1"/>
</dbReference>
<evidence type="ECO:0000256" key="5">
    <source>
        <dbReference type="ARBA" id="ARBA00023136"/>
    </source>
</evidence>
<reference evidence="9" key="1">
    <citation type="submission" date="2024-02" db="EMBL/GenBank/DDBJ databases">
        <authorList>
            <consortium name="ELIXIR-Norway"/>
            <consortium name="Elixir Norway"/>
        </authorList>
    </citation>
    <scope>NUCLEOTIDE SEQUENCE</scope>
</reference>
<feature type="region of interest" description="Disordered" evidence="7">
    <location>
        <begin position="37"/>
        <end position="96"/>
    </location>
</feature>
<protein>
    <recommendedName>
        <fullName evidence="6">Protein YIP</fullName>
    </recommendedName>
</protein>
<evidence type="ECO:0000256" key="6">
    <source>
        <dbReference type="RuleBase" id="RU361264"/>
    </source>
</evidence>
<feature type="compositionally biased region" description="Basic and acidic residues" evidence="7">
    <location>
        <begin position="41"/>
        <end position="55"/>
    </location>
</feature>
<comment type="similarity">
    <text evidence="2 6">Belongs to the YIP1 family.</text>
</comment>
<accession>A0ABP0X6Y4</accession>
<dbReference type="InterPro" id="IPR006977">
    <property type="entry name" value="Yip1_dom"/>
</dbReference>
<feature type="compositionally biased region" description="Low complexity" evidence="7">
    <location>
        <begin position="57"/>
        <end position="81"/>
    </location>
</feature>
<dbReference type="InterPro" id="IPR045231">
    <property type="entry name" value="Yip1/4-like"/>
</dbReference>
<dbReference type="EMBL" id="OZ020100">
    <property type="protein sequence ID" value="CAK9273598.1"/>
    <property type="molecule type" value="Genomic_DNA"/>
</dbReference>
<proteinExistence type="inferred from homology"/>
<feature type="transmembrane region" description="Helical" evidence="6">
    <location>
        <begin position="280"/>
        <end position="297"/>
    </location>
</feature>
<dbReference type="Proteomes" id="UP001497444">
    <property type="component" value="Chromosome 5"/>
</dbReference>
<evidence type="ECO:0000256" key="2">
    <source>
        <dbReference type="ARBA" id="ARBA00010596"/>
    </source>
</evidence>
<feature type="domain" description="Yip1" evidence="8">
    <location>
        <begin position="162"/>
        <end position="293"/>
    </location>
</feature>
<evidence type="ECO:0000256" key="1">
    <source>
        <dbReference type="ARBA" id="ARBA00004141"/>
    </source>
</evidence>
<sequence length="299" mass="32216">MLSERTPLQSTAQADIDEIESLFSISVQPARLEVPAAAVVPERKPSVAVAPERKQQQQHQQQYVNKSSSSPPQQGPSIPVSYVPPRPTPDYGSSSSSSYFTGAGAGGGGPAAAVGFGSGPVYNTLTEPVWETLKRDVMRVVNNLRNVVFPNPYREDPGKPLRDWDLWGPFFFIIFMALALSYSATTDRSKVFAVVFATLSVGAIVLTLNVQLLGGTIIFLQSLSLLGYCLFPLDVGAIVCLANSSKLYRSLVVLLSLAWSSWAAYPFVSTAVPSSRKALAIYPVLLLYIAVGFLVLANN</sequence>
<dbReference type="PANTHER" id="PTHR21236">
    <property type="entry name" value="GOLGI MEMBRANE PROTEIN YIP1"/>
    <property type="match status" value="1"/>
</dbReference>